<keyword evidence="3" id="KW-1185">Reference proteome</keyword>
<name>A0A8X7BBV6_TRICX</name>
<dbReference type="Proteomes" id="UP000887159">
    <property type="component" value="Unassembled WGS sequence"/>
</dbReference>
<evidence type="ECO:0008006" key="4">
    <source>
        <dbReference type="Google" id="ProtNLM"/>
    </source>
</evidence>
<feature type="region of interest" description="Disordered" evidence="1">
    <location>
        <begin position="42"/>
        <end position="72"/>
    </location>
</feature>
<organism evidence="2 3">
    <name type="scientific">Trichonephila clavipes</name>
    <name type="common">Golden silk orbweaver</name>
    <name type="synonym">Nephila clavipes</name>
    <dbReference type="NCBI Taxonomy" id="2585209"/>
    <lineage>
        <taxon>Eukaryota</taxon>
        <taxon>Metazoa</taxon>
        <taxon>Ecdysozoa</taxon>
        <taxon>Arthropoda</taxon>
        <taxon>Chelicerata</taxon>
        <taxon>Arachnida</taxon>
        <taxon>Araneae</taxon>
        <taxon>Araneomorphae</taxon>
        <taxon>Entelegynae</taxon>
        <taxon>Araneoidea</taxon>
        <taxon>Nephilidae</taxon>
        <taxon>Trichonephila</taxon>
    </lineage>
</organism>
<protein>
    <recommendedName>
        <fullName evidence="4">Nucleic-acid-binding protein from transposon X-element</fullName>
    </recommendedName>
</protein>
<feature type="compositionally biased region" description="Low complexity" evidence="1">
    <location>
        <begin position="94"/>
        <end position="107"/>
    </location>
</feature>
<accession>A0A8X7BBV6</accession>
<sequence length="160" mass="17595">MKTRCLKCGENHRTGMCSIKEKIADPLCINCKAKGHMASSSQCPLFPKPRKGKGKSPANNLKRNANTTPVTPGLLYSQVLNSNSKHQMSAPGLASSASEKSKNIKNNSSNKETLNVFHKTLQAILAISKPSSKCKRFLPFFPLFSPKWKNLLNVPTQLKN</sequence>
<feature type="region of interest" description="Disordered" evidence="1">
    <location>
        <begin position="86"/>
        <end position="107"/>
    </location>
</feature>
<evidence type="ECO:0000313" key="2">
    <source>
        <dbReference type="EMBL" id="GFY26326.1"/>
    </source>
</evidence>
<dbReference type="EMBL" id="BMAU01021375">
    <property type="protein sequence ID" value="GFY26326.1"/>
    <property type="molecule type" value="Genomic_DNA"/>
</dbReference>
<proteinExistence type="predicted"/>
<gene>
    <name evidence="2" type="ORF">TNCV_25231</name>
</gene>
<dbReference type="AlphaFoldDB" id="A0A8X7BBV6"/>
<comment type="caution">
    <text evidence="2">The sequence shown here is derived from an EMBL/GenBank/DDBJ whole genome shotgun (WGS) entry which is preliminary data.</text>
</comment>
<evidence type="ECO:0000256" key="1">
    <source>
        <dbReference type="SAM" id="MobiDB-lite"/>
    </source>
</evidence>
<reference evidence="2" key="1">
    <citation type="submission" date="2020-08" db="EMBL/GenBank/DDBJ databases">
        <title>Multicomponent nature underlies the extraordinary mechanical properties of spider dragline silk.</title>
        <authorList>
            <person name="Kono N."/>
            <person name="Nakamura H."/>
            <person name="Mori M."/>
            <person name="Yoshida Y."/>
            <person name="Ohtoshi R."/>
            <person name="Malay A.D."/>
            <person name="Moran D.A.P."/>
            <person name="Tomita M."/>
            <person name="Numata K."/>
            <person name="Arakawa K."/>
        </authorList>
    </citation>
    <scope>NUCLEOTIDE SEQUENCE</scope>
</reference>
<feature type="compositionally biased region" description="Polar residues" evidence="1">
    <location>
        <begin position="57"/>
        <end position="70"/>
    </location>
</feature>
<evidence type="ECO:0000313" key="3">
    <source>
        <dbReference type="Proteomes" id="UP000887159"/>
    </source>
</evidence>